<protein>
    <submittedName>
        <fullName evidence="1">Uncharacterized protein</fullName>
    </submittedName>
</protein>
<accession>A0A6A5X532</accession>
<evidence type="ECO:0000313" key="1">
    <source>
        <dbReference type="EMBL" id="KAF2008085.1"/>
    </source>
</evidence>
<dbReference type="Proteomes" id="UP000799779">
    <property type="component" value="Unassembled WGS sequence"/>
</dbReference>
<sequence>MARSQHTTQDPPPLREQRFFEETCCGCPKRRPSADYGPLRCTSVVRVNVVSLDHTVFDNASPGRMAAQGELPSPRLAYPLHRRTNTSSNRAGRGYLLPRVCIDNAKCDIHWPCSAPSAHHLHGDLSHTPDVSDLDLNSHIFDPVETPLPSAI</sequence>
<dbReference type="AlphaFoldDB" id="A0A6A5X532"/>
<reference evidence="1" key="1">
    <citation type="journal article" date="2020" name="Stud. Mycol.">
        <title>101 Dothideomycetes genomes: a test case for predicting lifestyles and emergence of pathogens.</title>
        <authorList>
            <person name="Haridas S."/>
            <person name="Albert R."/>
            <person name="Binder M."/>
            <person name="Bloem J."/>
            <person name="Labutti K."/>
            <person name="Salamov A."/>
            <person name="Andreopoulos B."/>
            <person name="Baker S."/>
            <person name="Barry K."/>
            <person name="Bills G."/>
            <person name="Bluhm B."/>
            <person name="Cannon C."/>
            <person name="Castanera R."/>
            <person name="Culley D."/>
            <person name="Daum C."/>
            <person name="Ezra D."/>
            <person name="Gonzalez J."/>
            <person name="Henrissat B."/>
            <person name="Kuo A."/>
            <person name="Liang C."/>
            <person name="Lipzen A."/>
            <person name="Lutzoni F."/>
            <person name="Magnuson J."/>
            <person name="Mondo S."/>
            <person name="Nolan M."/>
            <person name="Ohm R."/>
            <person name="Pangilinan J."/>
            <person name="Park H.-J."/>
            <person name="Ramirez L."/>
            <person name="Alfaro M."/>
            <person name="Sun H."/>
            <person name="Tritt A."/>
            <person name="Yoshinaga Y."/>
            <person name="Zwiers L.-H."/>
            <person name="Turgeon B."/>
            <person name="Goodwin S."/>
            <person name="Spatafora J."/>
            <person name="Crous P."/>
            <person name="Grigoriev I."/>
        </authorList>
    </citation>
    <scope>NUCLEOTIDE SEQUENCE</scope>
    <source>
        <strain evidence="1">CBS 123094</strain>
    </source>
</reference>
<proteinExistence type="predicted"/>
<name>A0A6A5X532_9PLEO</name>
<gene>
    <name evidence="1" type="ORF">P154DRAFT_568906</name>
</gene>
<evidence type="ECO:0000313" key="2">
    <source>
        <dbReference type="Proteomes" id="UP000799779"/>
    </source>
</evidence>
<dbReference type="EMBL" id="ML977556">
    <property type="protein sequence ID" value="KAF2008085.1"/>
    <property type="molecule type" value="Genomic_DNA"/>
</dbReference>
<keyword evidence="2" id="KW-1185">Reference proteome</keyword>
<organism evidence="1 2">
    <name type="scientific">Amniculicola lignicola CBS 123094</name>
    <dbReference type="NCBI Taxonomy" id="1392246"/>
    <lineage>
        <taxon>Eukaryota</taxon>
        <taxon>Fungi</taxon>
        <taxon>Dikarya</taxon>
        <taxon>Ascomycota</taxon>
        <taxon>Pezizomycotina</taxon>
        <taxon>Dothideomycetes</taxon>
        <taxon>Pleosporomycetidae</taxon>
        <taxon>Pleosporales</taxon>
        <taxon>Amniculicolaceae</taxon>
        <taxon>Amniculicola</taxon>
    </lineage>
</organism>